<feature type="region of interest" description="Disordered" evidence="1">
    <location>
        <begin position="76"/>
        <end position="148"/>
    </location>
</feature>
<comment type="caution">
    <text evidence="2">The sequence shown here is derived from an EMBL/GenBank/DDBJ whole genome shotgun (WGS) entry which is preliminary data.</text>
</comment>
<organism evidence="2 3">
    <name type="scientific">Sinanodonta woodiana</name>
    <name type="common">Chinese pond mussel</name>
    <name type="synonym">Anodonta woodiana</name>
    <dbReference type="NCBI Taxonomy" id="1069815"/>
    <lineage>
        <taxon>Eukaryota</taxon>
        <taxon>Metazoa</taxon>
        <taxon>Spiralia</taxon>
        <taxon>Lophotrochozoa</taxon>
        <taxon>Mollusca</taxon>
        <taxon>Bivalvia</taxon>
        <taxon>Autobranchia</taxon>
        <taxon>Heteroconchia</taxon>
        <taxon>Palaeoheterodonta</taxon>
        <taxon>Unionida</taxon>
        <taxon>Unionoidea</taxon>
        <taxon>Unionidae</taxon>
        <taxon>Unioninae</taxon>
        <taxon>Sinanodonta</taxon>
    </lineage>
</organism>
<dbReference type="AlphaFoldDB" id="A0ABD3W595"/>
<proteinExistence type="predicted"/>
<evidence type="ECO:0000313" key="2">
    <source>
        <dbReference type="EMBL" id="KAL3868413.1"/>
    </source>
</evidence>
<reference evidence="2 3" key="1">
    <citation type="submission" date="2024-11" db="EMBL/GenBank/DDBJ databases">
        <title>Chromosome-level genome assembly of the freshwater bivalve Anodonta woodiana.</title>
        <authorList>
            <person name="Chen X."/>
        </authorList>
    </citation>
    <scope>NUCLEOTIDE SEQUENCE [LARGE SCALE GENOMIC DNA]</scope>
    <source>
        <strain evidence="2">MN2024</strain>
        <tissue evidence="2">Gills</tissue>
    </source>
</reference>
<evidence type="ECO:0000313" key="3">
    <source>
        <dbReference type="Proteomes" id="UP001634394"/>
    </source>
</evidence>
<accession>A0ABD3W595</accession>
<feature type="compositionally biased region" description="Polar residues" evidence="1">
    <location>
        <begin position="125"/>
        <end position="142"/>
    </location>
</feature>
<keyword evidence="3" id="KW-1185">Reference proteome</keyword>
<sequence length="243" mass="27751">MRCGNCGGNHNDNCTFIGLKCANCRGPHNPKDKVCSYYIKEKETIKLMDEQHLSYHEAKQQTLTNRSKTNKNQHLIKTEPTQQPTQQNQGESKQTPERNPNPSHQTKNKADIERMITEAREEAKTQASEHPNNSPGKQSSPNCRKISTCIGSNRDSNLNNASNMEIHTSNTNSREKHILIDSNSLNNLPKHEIEYFPSITILKYIRDLIDGILLISYDDVIPSIPYFKLLTEVLEKHLEKRNS</sequence>
<evidence type="ECO:0000256" key="1">
    <source>
        <dbReference type="SAM" id="MobiDB-lite"/>
    </source>
</evidence>
<dbReference type="EMBL" id="JBJQND010000008">
    <property type="protein sequence ID" value="KAL3868413.1"/>
    <property type="molecule type" value="Genomic_DNA"/>
</dbReference>
<name>A0ABD3W595_SINWO</name>
<feature type="compositionally biased region" description="Low complexity" evidence="1">
    <location>
        <begin position="80"/>
        <end position="89"/>
    </location>
</feature>
<dbReference type="Proteomes" id="UP001634394">
    <property type="component" value="Unassembled WGS sequence"/>
</dbReference>
<gene>
    <name evidence="2" type="ORF">ACJMK2_041221</name>
</gene>
<protein>
    <submittedName>
        <fullName evidence="2">Uncharacterized protein</fullName>
    </submittedName>
</protein>
<feature type="compositionally biased region" description="Polar residues" evidence="1">
    <location>
        <begin position="90"/>
        <end position="105"/>
    </location>
</feature>
<feature type="compositionally biased region" description="Basic and acidic residues" evidence="1">
    <location>
        <begin position="108"/>
        <end position="124"/>
    </location>
</feature>